<comment type="similarity">
    <text evidence="3">Belongs to the glycosyltransferase group 1 family.</text>
</comment>
<dbReference type="STRING" id="984487.A0A1E4SEJ4"/>
<evidence type="ECO:0000256" key="11">
    <source>
        <dbReference type="ARBA" id="ARBA00023136"/>
    </source>
</evidence>
<dbReference type="Proteomes" id="UP000094285">
    <property type="component" value="Unassembled WGS sequence"/>
</dbReference>
<dbReference type="EC" id="2.4.1.142" evidence="4"/>
<keyword evidence="8 18" id="KW-0812">Transmembrane</keyword>
<evidence type="ECO:0000313" key="21">
    <source>
        <dbReference type="Proteomes" id="UP000094285"/>
    </source>
</evidence>
<keyword evidence="9" id="KW-0256">Endoplasmic reticulum</keyword>
<feature type="domain" description="Glycosyl transferase family 1" evidence="19">
    <location>
        <begin position="278"/>
        <end position="431"/>
    </location>
</feature>
<dbReference type="RefSeq" id="XP_020062934.1">
    <property type="nucleotide sequence ID" value="XM_020206888.1"/>
</dbReference>
<evidence type="ECO:0000256" key="3">
    <source>
        <dbReference type="ARBA" id="ARBA00006122"/>
    </source>
</evidence>
<dbReference type="GO" id="GO:0006488">
    <property type="term" value="P:dolichol-linked oligosaccharide biosynthetic process"/>
    <property type="evidence" value="ECO:0007669"/>
    <property type="project" value="EnsemblFungi"/>
</dbReference>
<sequence length="471" mass="54048">MVNIDHIIKYKGFDHLFYYTGPWVWWLLGIYLCLPVIAYKILPYFNTKGTYTGKKRTISIFVLGDIGHSPRMCYHARSFSKLDYYVNLSGYVETQPPVDLLDDPNVEIHDIEPIKNNSDLPYLLFALQKLLLQLYQLFQLCLDFRGSDFIMIQNPPSIPILLVAIIVIKIFSKNTKLIIDWHNLNYTIMNLRYRNLSHPVVKLIKFYEKFLGRFADVNITVTAQMKQFLVEEFGFKRSTILTLHDRPAEQFEPFENLNITKEEVFRNHEIFGGIDNIRDYKILVTATSFTPDEDFNILLDALVKYDSDVALKLPPILLIVTGKGPLKQQFLAKAQNLGFTKNIVIRSGWLSSEDYPIILSMADLAVSLHTSSSGIDLPMKIVDFFGCGVPVVSLNFPAIGELVKDGINGLVTGDNEKSLDQAGEIYRLISKAFTNQDLLRTLKEGALVESKRRWDDNWKEVMGQRFEYESS</sequence>
<dbReference type="Gene3D" id="3.40.50.2000">
    <property type="entry name" value="Glycogen Phosphorylase B"/>
    <property type="match status" value="2"/>
</dbReference>
<dbReference type="Pfam" id="PF00534">
    <property type="entry name" value="Glycos_transf_1"/>
    <property type="match status" value="1"/>
</dbReference>
<evidence type="ECO:0000256" key="7">
    <source>
        <dbReference type="ARBA" id="ARBA00022679"/>
    </source>
</evidence>
<evidence type="ECO:0000256" key="8">
    <source>
        <dbReference type="ARBA" id="ARBA00022692"/>
    </source>
</evidence>
<evidence type="ECO:0000256" key="1">
    <source>
        <dbReference type="ARBA" id="ARBA00004389"/>
    </source>
</evidence>
<proteinExistence type="inferred from homology"/>
<comment type="function">
    <text evidence="12">Participates in the formation of the lipid-linked precursor oligosaccharide for N-glycosylation. Involved in assembling the dolichol-pyrophosphate-GlcNAc(2)-Man(5) intermediate on the cytoplasmic surface of the ER.</text>
</comment>
<evidence type="ECO:0000256" key="13">
    <source>
        <dbReference type="ARBA" id="ARBA00030745"/>
    </source>
</evidence>
<reference evidence="21" key="1">
    <citation type="submission" date="2016-05" db="EMBL/GenBank/DDBJ databases">
        <title>Comparative genomics of biotechnologically important yeasts.</title>
        <authorList>
            <consortium name="DOE Joint Genome Institute"/>
            <person name="Riley R."/>
            <person name="Haridas S."/>
            <person name="Wolfe K.H."/>
            <person name="Lopes M.R."/>
            <person name="Hittinger C.T."/>
            <person name="Goker M."/>
            <person name="Salamov A."/>
            <person name="Wisecaver J."/>
            <person name="Long T.M."/>
            <person name="Aerts A.L."/>
            <person name="Barry K."/>
            <person name="Choi C."/>
            <person name="Clum A."/>
            <person name="Coughlan A.Y."/>
            <person name="Deshpande S."/>
            <person name="Douglass A.P."/>
            <person name="Hanson S.J."/>
            <person name="Klenk H.-P."/>
            <person name="Labutti K."/>
            <person name="Lapidus A."/>
            <person name="Lindquist E."/>
            <person name="Lipzen A."/>
            <person name="Meier-Kolthoff J.P."/>
            <person name="Ohm R.A."/>
            <person name="Otillar R.P."/>
            <person name="Pangilinan J."/>
            <person name="Peng Y."/>
            <person name="Rokas A."/>
            <person name="Rosa C.A."/>
            <person name="Scheuner C."/>
            <person name="Sibirny A.A."/>
            <person name="Slot J.C."/>
            <person name="Stielow J.B."/>
            <person name="Sun H."/>
            <person name="Kurtzman C.P."/>
            <person name="Blackwell M."/>
            <person name="Grigoriev I.V."/>
            <person name="Jeffries T.W."/>
        </authorList>
    </citation>
    <scope>NUCLEOTIDE SEQUENCE [LARGE SCALE GENOMIC DNA]</scope>
    <source>
        <strain evidence="21">NRRL Y-17324</strain>
    </source>
</reference>
<evidence type="ECO:0000256" key="2">
    <source>
        <dbReference type="ARBA" id="ARBA00004922"/>
    </source>
</evidence>
<evidence type="ECO:0000259" key="19">
    <source>
        <dbReference type="Pfam" id="PF00534"/>
    </source>
</evidence>
<evidence type="ECO:0000256" key="5">
    <source>
        <dbReference type="ARBA" id="ARBA00015841"/>
    </source>
</evidence>
<keyword evidence="10 18" id="KW-1133">Transmembrane helix</keyword>
<gene>
    <name evidence="20" type="ORF">CANTADRAFT_22931</name>
</gene>
<dbReference type="InterPro" id="IPR026051">
    <property type="entry name" value="ALG1-like"/>
</dbReference>
<dbReference type="AlphaFoldDB" id="A0A1E4SEJ4"/>
<protein>
    <recommendedName>
        <fullName evidence="5">Chitobiosyldiphosphodolichol beta-mannosyltransferase</fullName>
        <ecNumber evidence="4">2.4.1.142</ecNumber>
    </recommendedName>
    <alternativeName>
        <fullName evidence="13">Asparagine-linked glycosylation protein 1</fullName>
    </alternativeName>
    <alternativeName>
        <fullName evidence="15">Beta-1,4-mannosyltransferase</fullName>
    </alternativeName>
    <alternativeName>
        <fullName evidence="16">GDP-Man:GlcNAc2-PP-dolichol mannosyltransferase</fullName>
    </alternativeName>
    <alternativeName>
        <fullName evidence="14">GDP-mannose-dolichol diphosphochitobiose mannosyltransferase</fullName>
    </alternativeName>
</protein>
<feature type="transmembrane region" description="Helical" evidence="18">
    <location>
        <begin position="23"/>
        <end position="42"/>
    </location>
</feature>
<dbReference type="GeneID" id="30981025"/>
<dbReference type="InterPro" id="IPR001296">
    <property type="entry name" value="Glyco_trans_1"/>
</dbReference>
<dbReference type="SUPFAM" id="SSF53756">
    <property type="entry name" value="UDP-Glycosyltransferase/glycogen phosphorylase"/>
    <property type="match status" value="1"/>
</dbReference>
<evidence type="ECO:0000256" key="12">
    <source>
        <dbReference type="ARBA" id="ARBA00024899"/>
    </source>
</evidence>
<evidence type="ECO:0000256" key="6">
    <source>
        <dbReference type="ARBA" id="ARBA00022676"/>
    </source>
</evidence>
<keyword evidence="11 18" id="KW-0472">Membrane</keyword>
<evidence type="ECO:0000256" key="16">
    <source>
        <dbReference type="ARBA" id="ARBA00033088"/>
    </source>
</evidence>
<dbReference type="GO" id="GO:0004578">
    <property type="term" value="F:chitobiosyldiphosphodolichol beta-mannosyltransferase activity"/>
    <property type="evidence" value="ECO:0007669"/>
    <property type="project" value="UniProtKB-EC"/>
</dbReference>
<evidence type="ECO:0000256" key="18">
    <source>
        <dbReference type="SAM" id="Phobius"/>
    </source>
</evidence>
<evidence type="ECO:0000313" key="20">
    <source>
        <dbReference type="EMBL" id="ODV77812.1"/>
    </source>
</evidence>
<comment type="catalytic activity">
    <reaction evidence="17">
        <text>an N,N'-diacetylchitobiosyl-diphospho-di-trans,poly-cis-dolichol + GDP-alpha-D-mannose = a beta-D-Man-(1-&gt;4)-beta-D-GlcNAc-(1-&gt;4)-alpha-D-GlcNAc-diphospho-di-trans,poly-cis-dolichol + GDP + H(+)</text>
        <dbReference type="Rhea" id="RHEA:13865"/>
        <dbReference type="Rhea" id="RHEA-COMP:19510"/>
        <dbReference type="Rhea" id="RHEA-COMP:19511"/>
        <dbReference type="ChEBI" id="CHEBI:15378"/>
        <dbReference type="ChEBI" id="CHEBI:57269"/>
        <dbReference type="ChEBI" id="CHEBI:57527"/>
        <dbReference type="ChEBI" id="CHEBI:58189"/>
        <dbReference type="ChEBI" id="CHEBI:58472"/>
        <dbReference type="EC" id="2.4.1.142"/>
    </reaction>
    <physiologicalReaction direction="left-to-right" evidence="17">
        <dbReference type="Rhea" id="RHEA:13866"/>
    </physiologicalReaction>
</comment>
<accession>A0A1E4SEJ4</accession>
<organism evidence="20 21">
    <name type="scientific">Suhomyces tanzawaensis NRRL Y-17324</name>
    <dbReference type="NCBI Taxonomy" id="984487"/>
    <lineage>
        <taxon>Eukaryota</taxon>
        <taxon>Fungi</taxon>
        <taxon>Dikarya</taxon>
        <taxon>Ascomycota</taxon>
        <taxon>Saccharomycotina</taxon>
        <taxon>Pichiomycetes</taxon>
        <taxon>Debaryomycetaceae</taxon>
        <taxon>Suhomyces</taxon>
    </lineage>
</organism>
<name>A0A1E4SEJ4_9ASCO</name>
<keyword evidence="21" id="KW-1185">Reference proteome</keyword>
<evidence type="ECO:0000256" key="9">
    <source>
        <dbReference type="ARBA" id="ARBA00022824"/>
    </source>
</evidence>
<dbReference type="PANTHER" id="PTHR13036:SF0">
    <property type="entry name" value="CHITOBIOSYLDIPHOSPHODOLICHOL BETA-MANNOSYLTRANSFERASE"/>
    <property type="match status" value="1"/>
</dbReference>
<dbReference type="PANTHER" id="PTHR13036">
    <property type="entry name" value="BETA1,4 MANNOSYLTRANSFERASE"/>
    <property type="match status" value="1"/>
</dbReference>
<dbReference type="GO" id="GO:0098554">
    <property type="term" value="C:cytoplasmic side of endoplasmic reticulum membrane"/>
    <property type="evidence" value="ECO:0007669"/>
    <property type="project" value="EnsemblFungi"/>
</dbReference>
<dbReference type="UniPathway" id="UPA00378"/>
<evidence type="ECO:0000256" key="4">
    <source>
        <dbReference type="ARBA" id="ARBA00012611"/>
    </source>
</evidence>
<keyword evidence="7 20" id="KW-0808">Transferase</keyword>
<dbReference type="OrthoDB" id="614844at2759"/>
<evidence type="ECO:0000256" key="10">
    <source>
        <dbReference type="ARBA" id="ARBA00022989"/>
    </source>
</evidence>
<comment type="pathway">
    <text evidence="2">Protein modification; protein glycosylation.</text>
</comment>
<keyword evidence="6" id="KW-0328">Glycosyltransferase</keyword>
<evidence type="ECO:0000256" key="17">
    <source>
        <dbReference type="ARBA" id="ARBA00045071"/>
    </source>
</evidence>
<dbReference type="EMBL" id="KV453914">
    <property type="protein sequence ID" value="ODV77812.1"/>
    <property type="molecule type" value="Genomic_DNA"/>
</dbReference>
<evidence type="ECO:0000256" key="15">
    <source>
        <dbReference type="ARBA" id="ARBA00031566"/>
    </source>
</evidence>
<comment type="subcellular location">
    <subcellularLocation>
        <location evidence="1">Endoplasmic reticulum membrane</location>
        <topology evidence="1">Single-pass membrane protein</topology>
    </subcellularLocation>
</comment>
<evidence type="ECO:0000256" key="14">
    <source>
        <dbReference type="ARBA" id="ARBA00031434"/>
    </source>
</evidence>